<evidence type="ECO:0000259" key="8">
    <source>
        <dbReference type="SMART" id="SM00861"/>
    </source>
</evidence>
<evidence type="ECO:0000313" key="10">
    <source>
        <dbReference type="Proteomes" id="UP000472676"/>
    </source>
</evidence>
<dbReference type="CDD" id="cd02000">
    <property type="entry name" value="TPP_E1_PDC_ADC_BCADC"/>
    <property type="match status" value="1"/>
</dbReference>
<feature type="domain" description="Transketolase-like pyrimidine-binding" evidence="8">
    <location>
        <begin position="354"/>
        <end position="530"/>
    </location>
</feature>
<dbReference type="AlphaFoldDB" id="A0A6M2BNT4"/>
<evidence type="ECO:0000256" key="2">
    <source>
        <dbReference type="ARBA" id="ARBA00002859"/>
    </source>
</evidence>
<organism evidence="9 10">
    <name type="scientific">Solimonas terrae</name>
    <dbReference type="NCBI Taxonomy" id="1396819"/>
    <lineage>
        <taxon>Bacteria</taxon>
        <taxon>Pseudomonadati</taxon>
        <taxon>Pseudomonadota</taxon>
        <taxon>Gammaproteobacteria</taxon>
        <taxon>Nevskiales</taxon>
        <taxon>Nevskiaceae</taxon>
        <taxon>Solimonas</taxon>
    </lineage>
</organism>
<dbReference type="SUPFAM" id="SSF52922">
    <property type="entry name" value="TK C-terminal domain-like"/>
    <property type="match status" value="1"/>
</dbReference>
<evidence type="ECO:0000256" key="7">
    <source>
        <dbReference type="ARBA" id="ARBA00082400"/>
    </source>
</evidence>
<dbReference type="SUPFAM" id="SSF52518">
    <property type="entry name" value="Thiamin diphosphate-binding fold (THDP-binding)"/>
    <property type="match status" value="2"/>
</dbReference>
<accession>A0A6M2BNT4</accession>
<dbReference type="InterPro" id="IPR033248">
    <property type="entry name" value="Transketolase_C"/>
</dbReference>
<keyword evidence="5" id="KW-0786">Thiamine pyrophosphate</keyword>
<protein>
    <recommendedName>
        <fullName evidence="6">2-oxoisovalerate dehydrogenase subunit beta</fullName>
    </recommendedName>
    <alternativeName>
        <fullName evidence="7">Branched-chain alpha-keto acid dehydrogenase E1 component beta chain</fullName>
    </alternativeName>
</protein>
<evidence type="ECO:0000256" key="4">
    <source>
        <dbReference type="ARBA" id="ARBA00023002"/>
    </source>
</evidence>
<dbReference type="FunFam" id="3.40.50.920:FF:000001">
    <property type="entry name" value="Pyruvate dehydrogenase E1 beta subunit"/>
    <property type="match status" value="1"/>
</dbReference>
<dbReference type="CDD" id="cd07036">
    <property type="entry name" value="TPP_PYR_E1-PDHc-beta_like"/>
    <property type="match status" value="1"/>
</dbReference>
<dbReference type="PANTHER" id="PTHR43257">
    <property type="entry name" value="PYRUVATE DEHYDROGENASE E1 COMPONENT BETA SUBUNIT"/>
    <property type="match status" value="1"/>
</dbReference>
<dbReference type="RefSeq" id="WP_166252380.1">
    <property type="nucleotide sequence ID" value="NZ_JAAMOW010000002.1"/>
</dbReference>
<evidence type="ECO:0000256" key="6">
    <source>
        <dbReference type="ARBA" id="ARBA00070795"/>
    </source>
</evidence>
<dbReference type="Pfam" id="PF02779">
    <property type="entry name" value="Transket_pyr"/>
    <property type="match status" value="1"/>
</dbReference>
<dbReference type="Gene3D" id="3.40.50.970">
    <property type="match status" value="2"/>
</dbReference>
<comment type="function">
    <text evidence="2">The branched-chain alpha-keto dehydrogenase complex catalyzes the overall conversion of alpha-keto acids to acyl-CoA and CO(2). It contains multiple copies of three enzymatic components: branched-chain alpha-keto acid decarboxylase (E1), lipoamide acyltransferase (E2) and lipoamide dehydrogenase (E3).</text>
</comment>
<dbReference type="InterPro" id="IPR005475">
    <property type="entry name" value="Transketolase-like_Pyr-bd"/>
</dbReference>
<dbReference type="FunFam" id="3.40.50.970:FF:000001">
    <property type="entry name" value="Pyruvate dehydrogenase E1 beta subunit"/>
    <property type="match status" value="1"/>
</dbReference>
<dbReference type="Proteomes" id="UP000472676">
    <property type="component" value="Unassembled WGS sequence"/>
</dbReference>
<reference evidence="9 10" key="1">
    <citation type="journal article" date="2014" name="Int. J. Syst. Evol. Microbiol.">
        <title>Solimonas terrae sp. nov., isolated from soil.</title>
        <authorList>
            <person name="Kim S.J."/>
            <person name="Moon J.Y."/>
            <person name="Weon H.Y."/>
            <person name="Ahn J.H."/>
            <person name="Chen W.M."/>
            <person name="Kwon S.W."/>
        </authorList>
    </citation>
    <scope>NUCLEOTIDE SEQUENCE [LARGE SCALE GENOMIC DNA]</scope>
    <source>
        <strain evidence="9 10">KIS83-12</strain>
    </source>
</reference>
<dbReference type="GO" id="GO:0016624">
    <property type="term" value="F:oxidoreductase activity, acting on the aldehyde or oxo group of donors, disulfide as acceptor"/>
    <property type="evidence" value="ECO:0007669"/>
    <property type="project" value="InterPro"/>
</dbReference>
<name>A0A6M2BNT4_9GAMM</name>
<keyword evidence="10" id="KW-1185">Reference proteome</keyword>
<evidence type="ECO:0000256" key="1">
    <source>
        <dbReference type="ARBA" id="ARBA00001964"/>
    </source>
</evidence>
<dbReference type="EMBL" id="JAAMOW010000002">
    <property type="protein sequence ID" value="NGY03990.1"/>
    <property type="molecule type" value="Genomic_DNA"/>
</dbReference>
<evidence type="ECO:0000256" key="3">
    <source>
        <dbReference type="ARBA" id="ARBA00003906"/>
    </source>
</evidence>
<comment type="cofactor">
    <cofactor evidence="1">
        <name>thiamine diphosphate</name>
        <dbReference type="ChEBI" id="CHEBI:58937"/>
    </cofactor>
</comment>
<comment type="caution">
    <text evidence="9">The sequence shown here is derived from an EMBL/GenBank/DDBJ whole genome shotgun (WGS) entry which is preliminary data.</text>
</comment>
<dbReference type="Pfam" id="PF02780">
    <property type="entry name" value="Transketolase_C"/>
    <property type="match status" value="1"/>
</dbReference>
<evidence type="ECO:0000313" key="9">
    <source>
        <dbReference type="EMBL" id="NGY03990.1"/>
    </source>
</evidence>
<dbReference type="InterPro" id="IPR009014">
    <property type="entry name" value="Transketo_C/PFOR_II"/>
</dbReference>
<dbReference type="SMART" id="SM00861">
    <property type="entry name" value="Transket_pyr"/>
    <property type="match status" value="1"/>
</dbReference>
<dbReference type="Pfam" id="PF00676">
    <property type="entry name" value="E1_dh"/>
    <property type="match status" value="1"/>
</dbReference>
<dbReference type="InterPro" id="IPR029061">
    <property type="entry name" value="THDP-binding"/>
</dbReference>
<gene>
    <name evidence="9" type="ORF">G7Y85_04380</name>
</gene>
<dbReference type="Gene3D" id="3.40.50.920">
    <property type="match status" value="1"/>
</dbReference>
<dbReference type="PANTHER" id="PTHR43257:SF2">
    <property type="entry name" value="PYRUVATE DEHYDROGENASE E1 COMPONENT SUBUNIT BETA"/>
    <property type="match status" value="1"/>
</dbReference>
<dbReference type="InterPro" id="IPR001017">
    <property type="entry name" value="DH_E1"/>
</dbReference>
<sequence length="679" mass="72091">MQVTAGKSLGIESKTLIEIYRQMARIRAVDKGIQAGLSAGKFLFSYWPSTGQEVIPAAISQLISARDYMVTTYRGIHDQVAKGLELEGLFAEALGRATGINKGKGGAPHISDPASGSMLTTAIVGAGAPIANGLAFAAKSRGEDRVTIVNFGDGATSIGAVHEAMNFAGSWKLPVIFLCQNNQYGEYTRLADYTASQDFASRAAGYGFKGVKLDGNDPVAFYNGMKDVIAEIRAGRGPIFVEATTYRLGPHAGVGDNHNAPKEELQAGKAAWPVPRTRALLIESGIASEAQLAEIEEAARVEVESAMEKALAAPNTPASETLVDVYADVSDVPVRGQYPRRAAEVEPTGERKTMLMLEAVISAQATAMELDKGVVAFGEDVGKPGGVFGTSKGLQEKFGAQRVLDTPIAEQAIIGAGVGAALVGMRPITEIMFNDFAGVCMDPIFNHAAKQRFMSGNATHVPMVIRMMVGGGIGGFGAQHSQSLEAWFTHVPGLKVVMPSTPYDAKGLLLSSIFDDDPVVHLESIKLLRGIKGEVPLADYRIPLGVAAVRREGSDITLVSYGWEVHECVKAADELQKDGISAEVIDLRTLLPIDYARVLDSVKKTRRALVVHAATEFGGFGAEIASTIAEEQFSTLKAPVGRLGAAFAPIGYSRDIEMSQIPSAPAIVARVREILSFKS</sequence>
<comment type="function">
    <text evidence="3">E1 component of the 2-oxoglutarate dehydrogenase (OGDH) complex which catalyzes the decarboxylation of 2-oxoglutarate, the first step in the conversion of 2-oxoglutarate to succinyl-CoA and CO(2).</text>
</comment>
<evidence type="ECO:0000256" key="5">
    <source>
        <dbReference type="ARBA" id="ARBA00023052"/>
    </source>
</evidence>
<keyword evidence="4" id="KW-0560">Oxidoreductase</keyword>
<proteinExistence type="predicted"/>